<feature type="compositionally biased region" description="Low complexity" evidence="1">
    <location>
        <begin position="1"/>
        <end position="12"/>
    </location>
</feature>
<feature type="region of interest" description="Disordered" evidence="1">
    <location>
        <begin position="1"/>
        <end position="23"/>
    </location>
</feature>
<accession>A0A6S6M261</accession>
<dbReference type="Proteomes" id="UP000515472">
    <property type="component" value="Chromosome"/>
</dbReference>
<evidence type="ECO:0000256" key="1">
    <source>
        <dbReference type="SAM" id="MobiDB-lite"/>
    </source>
</evidence>
<protein>
    <submittedName>
        <fullName evidence="2">Uncharacterized protein</fullName>
    </submittedName>
</protein>
<gene>
    <name evidence="2" type="ORF">GEOBRER4_23800</name>
</gene>
<evidence type="ECO:0000313" key="3">
    <source>
        <dbReference type="Proteomes" id="UP000515472"/>
    </source>
</evidence>
<evidence type="ECO:0000313" key="2">
    <source>
        <dbReference type="EMBL" id="BCG47630.1"/>
    </source>
</evidence>
<proteinExistence type="predicted"/>
<dbReference type="AlphaFoldDB" id="A0A6S6M261"/>
<sequence length="55" mass="5863">MGVSGVSASGAGETIIPGCSSPRLLGATRNGSRKLRYLREKVSFPHINYSLDKQV</sequence>
<organism evidence="2 3">
    <name type="scientific">Citrifermentans bremense</name>
    <dbReference type="NCBI Taxonomy" id="60035"/>
    <lineage>
        <taxon>Bacteria</taxon>
        <taxon>Pseudomonadati</taxon>
        <taxon>Thermodesulfobacteriota</taxon>
        <taxon>Desulfuromonadia</taxon>
        <taxon>Geobacterales</taxon>
        <taxon>Geobacteraceae</taxon>
        <taxon>Citrifermentans</taxon>
    </lineage>
</organism>
<reference evidence="2 3" key="1">
    <citation type="submission" date="2020-06" db="EMBL/GenBank/DDBJ databases">
        <title>Interaction of electrochemicaly active bacteria, Geobacter bremensis R4 on different carbon anode.</title>
        <authorList>
            <person name="Meng L."/>
            <person name="Yoshida N."/>
        </authorList>
    </citation>
    <scope>NUCLEOTIDE SEQUENCE [LARGE SCALE GENOMIC DNA]</scope>
    <source>
        <strain evidence="2 3">R4</strain>
    </source>
</reference>
<dbReference type="KEGG" id="gbn:GEOBRER4_23800"/>
<name>A0A6S6M261_9BACT</name>
<dbReference type="EMBL" id="AP023213">
    <property type="protein sequence ID" value="BCG47630.1"/>
    <property type="molecule type" value="Genomic_DNA"/>
</dbReference>
<keyword evidence="3" id="KW-1185">Reference proteome</keyword>